<keyword evidence="1" id="KW-0675">Receptor</keyword>
<proteinExistence type="predicted"/>
<dbReference type="EMBL" id="JANCLU010000028">
    <property type="protein sequence ID" value="MCP8940825.1"/>
    <property type="molecule type" value="Genomic_DNA"/>
</dbReference>
<protein>
    <submittedName>
        <fullName evidence="1">Toll/interleukin-1 receptor domain-containing protein</fullName>
    </submittedName>
</protein>
<dbReference type="Gene3D" id="3.40.50.10140">
    <property type="entry name" value="Toll/interleukin-1 receptor homology (TIR) domain"/>
    <property type="match status" value="1"/>
</dbReference>
<keyword evidence="2" id="KW-1185">Reference proteome</keyword>
<dbReference type="RefSeq" id="WP_254746030.1">
    <property type="nucleotide sequence ID" value="NZ_JANCLU010000028.1"/>
</dbReference>
<name>A0ABT1LH50_9HYPH</name>
<sequence>MPLAGDDDRPSIFVSYAGLDDAWVAAFLTDAWWRPIRSAATLFRYKNDPVLVGSVREEMRERVEKSVAFMPILSRWYVENGGKIIEEDEFLWAVECYSKRPKGRRLFFPVILDSVADDWWSMRGHEVLRRNAWLKDENVANRDFLGPITPQRQEEINKVLEFVQQIRAILPPPETDAPPPPDAAASADAEFVVLGHEDDVRTDELAETRKALCDRLNERHRKAVEWPNGWLSSGDRKVARKWPRFIQPLTPREALALARDSAPDEVAQRVGVAAGVALTPAGDLAEPAPPVTLWLPQDLAADPLAAGFARRFPPPPEPGPDAVPAAPRACVASVDLLAGLLAPAGPVDMPTVTVEILDDDIVVARASTAQKLIEDKLRDYVVSATNGPPDPRGARPPIGPDDVWIANFADPKELAAQIANTSIVVANDSTLQRGRTLTEARRCVRDKVRVYANGLGDAPGNHGVLPVFLVISNADWFRDDPTLDAYLRGEKWRVLSLDRQSLEPDPASRQRLIGEMHRVLAR</sequence>
<accession>A0ABT1LH50</accession>
<evidence type="ECO:0000313" key="1">
    <source>
        <dbReference type="EMBL" id="MCP8940825.1"/>
    </source>
</evidence>
<organism evidence="1 2">
    <name type="scientific">Alsobacter ponti</name>
    <dbReference type="NCBI Taxonomy" id="2962936"/>
    <lineage>
        <taxon>Bacteria</taxon>
        <taxon>Pseudomonadati</taxon>
        <taxon>Pseudomonadota</taxon>
        <taxon>Alphaproteobacteria</taxon>
        <taxon>Hyphomicrobiales</taxon>
        <taxon>Alsobacteraceae</taxon>
        <taxon>Alsobacter</taxon>
    </lineage>
</organism>
<dbReference type="InterPro" id="IPR035897">
    <property type="entry name" value="Toll_tir_struct_dom_sf"/>
</dbReference>
<reference evidence="1 2" key="1">
    <citation type="submission" date="2022-07" db="EMBL/GenBank/DDBJ databases">
        <authorList>
            <person name="Li W.-J."/>
            <person name="Deng Q.-Q."/>
        </authorList>
    </citation>
    <scope>NUCLEOTIDE SEQUENCE [LARGE SCALE GENOMIC DNA]</scope>
    <source>
        <strain evidence="1 2">SYSU M60028</strain>
    </source>
</reference>
<dbReference type="Proteomes" id="UP001205890">
    <property type="component" value="Unassembled WGS sequence"/>
</dbReference>
<comment type="caution">
    <text evidence="1">The sequence shown here is derived from an EMBL/GenBank/DDBJ whole genome shotgun (WGS) entry which is preliminary data.</text>
</comment>
<evidence type="ECO:0000313" key="2">
    <source>
        <dbReference type="Proteomes" id="UP001205890"/>
    </source>
</evidence>
<gene>
    <name evidence="1" type="ORF">NK718_20050</name>
</gene>
<dbReference type="SUPFAM" id="SSF52200">
    <property type="entry name" value="Toll/Interleukin receptor TIR domain"/>
    <property type="match status" value="1"/>
</dbReference>